<dbReference type="Proteomes" id="UP000324853">
    <property type="component" value="Unassembled WGS sequence"/>
</dbReference>
<sequence>MGLAPTASPNSSLRAQRSDPESLRGNSLDCFAALAMTAERYSADSRTIWRPPLMSFRLLTKFSGRCQR</sequence>
<dbReference type="AlphaFoldDB" id="A0A5S4W586"/>
<organism evidence="2 3">
    <name type="scientific">Bradyrhizobium cytisi</name>
    <dbReference type="NCBI Taxonomy" id="515489"/>
    <lineage>
        <taxon>Bacteria</taxon>
        <taxon>Pseudomonadati</taxon>
        <taxon>Pseudomonadota</taxon>
        <taxon>Alphaproteobacteria</taxon>
        <taxon>Hyphomicrobiales</taxon>
        <taxon>Nitrobacteraceae</taxon>
        <taxon>Bradyrhizobium</taxon>
    </lineage>
</organism>
<feature type="region of interest" description="Disordered" evidence="1">
    <location>
        <begin position="1"/>
        <end position="24"/>
    </location>
</feature>
<comment type="caution">
    <text evidence="2">The sequence shown here is derived from an EMBL/GenBank/DDBJ whole genome shotgun (WGS) entry which is preliminary data.</text>
</comment>
<evidence type="ECO:0000256" key="1">
    <source>
        <dbReference type="SAM" id="MobiDB-lite"/>
    </source>
</evidence>
<dbReference type="OrthoDB" id="8253490at2"/>
<reference evidence="2 3" key="1">
    <citation type="submission" date="2019-08" db="EMBL/GenBank/DDBJ databases">
        <title>Bradyrhizobium hipponensis sp. nov., a rhizobium isolated from a Lupinus angustifolius root nodule in Tunisia.</title>
        <authorList>
            <person name="Off K."/>
            <person name="Rejili M."/>
            <person name="Mars M."/>
            <person name="Brachmann A."/>
            <person name="Marin M."/>
        </authorList>
    </citation>
    <scope>NUCLEOTIDE SEQUENCE [LARGE SCALE GENOMIC DNA]</scope>
    <source>
        <strain evidence="2 3">CTAW11</strain>
    </source>
</reference>
<proteinExistence type="predicted"/>
<accession>A0A5S4W586</accession>
<gene>
    <name evidence="2" type="ORF">FXB38_30290</name>
</gene>
<dbReference type="EMBL" id="VSSR01000058">
    <property type="protein sequence ID" value="TYL76927.1"/>
    <property type="molecule type" value="Genomic_DNA"/>
</dbReference>
<evidence type="ECO:0000313" key="3">
    <source>
        <dbReference type="Proteomes" id="UP000324853"/>
    </source>
</evidence>
<protein>
    <submittedName>
        <fullName evidence="2">Uncharacterized protein</fullName>
    </submittedName>
</protein>
<keyword evidence="3" id="KW-1185">Reference proteome</keyword>
<evidence type="ECO:0000313" key="2">
    <source>
        <dbReference type="EMBL" id="TYL76927.1"/>
    </source>
</evidence>
<name>A0A5S4W586_9BRAD</name>